<dbReference type="RefSeq" id="WP_256547384.1">
    <property type="nucleotide sequence ID" value="NZ_CP101809.1"/>
</dbReference>
<dbReference type="Proteomes" id="UP001240643">
    <property type="component" value="Unassembled WGS sequence"/>
</dbReference>
<proteinExistence type="predicted"/>
<comment type="caution">
    <text evidence="3">The sequence shown here is derived from an EMBL/GenBank/DDBJ whole genome shotgun (WGS) entry which is preliminary data.</text>
</comment>
<gene>
    <name evidence="3" type="ORF">J2Z62_000360</name>
</gene>
<organism evidence="3 4">
    <name type="scientific">Mycoplasmoides fastidiosum</name>
    <dbReference type="NCBI Taxonomy" id="92758"/>
    <lineage>
        <taxon>Bacteria</taxon>
        <taxon>Bacillati</taxon>
        <taxon>Mycoplasmatota</taxon>
        <taxon>Mycoplasmoidales</taxon>
        <taxon>Mycoplasmoidaceae</taxon>
        <taxon>Mycoplasmoides</taxon>
    </lineage>
</organism>
<feature type="transmembrane region" description="Helical" evidence="2">
    <location>
        <begin position="31"/>
        <end position="52"/>
    </location>
</feature>
<reference evidence="3" key="1">
    <citation type="submission" date="2023-07" db="EMBL/GenBank/DDBJ databases">
        <title>Genomic Encyclopedia of Type Strains, Phase IV (KMG-IV): sequencing the most valuable type-strain genomes for metagenomic binning, comparative biology and taxonomic classification.</title>
        <authorList>
            <person name="Goeker M."/>
        </authorList>
    </citation>
    <scope>NUCLEOTIDE SEQUENCE [LARGE SCALE GENOMIC DNA]</scope>
    <source>
        <strain evidence="3">DSM 21204</strain>
    </source>
</reference>
<keyword evidence="4" id="KW-1185">Reference proteome</keyword>
<name>A0ABU0LYY4_9BACT</name>
<evidence type="ECO:0000256" key="2">
    <source>
        <dbReference type="SAM" id="Phobius"/>
    </source>
</evidence>
<evidence type="ECO:0000256" key="1">
    <source>
        <dbReference type="SAM" id="MobiDB-lite"/>
    </source>
</evidence>
<evidence type="ECO:0008006" key="5">
    <source>
        <dbReference type="Google" id="ProtNLM"/>
    </source>
</evidence>
<evidence type="ECO:0000313" key="4">
    <source>
        <dbReference type="Proteomes" id="UP001240643"/>
    </source>
</evidence>
<protein>
    <recommendedName>
        <fullName evidence="5">CvpA family protein</fullName>
    </recommendedName>
</protein>
<sequence length="493" mass="56208">MNINLISILVFIGFLLIGFVWGFFSGWRKVLYYGVFNVVLLAIFALVANYALEGFTNFLINNFSNYLPQQYRYYTPVVLIYVRQYVVVIFYIIAAVIMNIILFGIHMLFLRKIFKRRGGGNLLWRVSRRVFTAIAQATLMLPISFGLTGTLASGLRLSEVFGINLGANNDQANQPTTQQTKDTKKDDEEDESENQSSKLVFPLVQPTWSINQLQPVTVFTGYNQWHEFTANQAVDQALDFLNQFNGTRLFNQINPFGNFDATNNRISALFWLHNNLNQVRQLFLQIFAQIQNLFNPTHFNSGNSTNNTSKPKTPINSVDDFFNALKNASGEAFKNVTLTEEVKHRLLGLNPNLNQVITALNNIYNADENRIIFRALESGLSGLNSIELKVFDPIIQDFQVSEQLTDFQRQVAGFRGDALKYVDDQIKILVNEPAPNGLRLFSNNKLRVSEPINIYLKEFFESQMKTVFFNDTGSPYIPSLAQNLIYVFATSNF</sequence>
<feature type="region of interest" description="Disordered" evidence="1">
    <location>
        <begin position="168"/>
        <end position="197"/>
    </location>
</feature>
<dbReference type="EMBL" id="JAUSWO010000001">
    <property type="protein sequence ID" value="MDQ0513922.1"/>
    <property type="molecule type" value="Genomic_DNA"/>
</dbReference>
<evidence type="ECO:0000313" key="3">
    <source>
        <dbReference type="EMBL" id="MDQ0513922.1"/>
    </source>
</evidence>
<keyword evidence="2" id="KW-1133">Transmembrane helix</keyword>
<keyword evidence="2" id="KW-0812">Transmembrane</keyword>
<feature type="transmembrane region" description="Helical" evidence="2">
    <location>
        <begin position="85"/>
        <end position="109"/>
    </location>
</feature>
<feature type="transmembrane region" description="Helical" evidence="2">
    <location>
        <begin position="130"/>
        <end position="152"/>
    </location>
</feature>
<keyword evidence="2" id="KW-0472">Membrane</keyword>
<accession>A0ABU0LYY4</accession>
<feature type="transmembrane region" description="Helical" evidence="2">
    <location>
        <begin position="6"/>
        <end position="24"/>
    </location>
</feature>